<keyword evidence="3" id="KW-1185">Reference proteome</keyword>
<comment type="caution">
    <text evidence="2">The sequence shown here is derived from an EMBL/GenBank/DDBJ whole genome shotgun (WGS) entry which is preliminary data.</text>
</comment>
<dbReference type="InterPro" id="IPR019425">
    <property type="entry name" value="7TM_GPCR_serpentine_rcpt_Srt"/>
</dbReference>
<accession>A0AAV5T8L0</accession>
<evidence type="ECO:0008006" key="4">
    <source>
        <dbReference type="Google" id="ProtNLM"/>
    </source>
</evidence>
<dbReference type="PANTHER" id="PTHR23021:SF11">
    <property type="entry name" value="SERPENTINE RECEPTOR, CLASS T"/>
    <property type="match status" value="1"/>
</dbReference>
<dbReference type="Proteomes" id="UP001432027">
    <property type="component" value="Unassembled WGS sequence"/>
</dbReference>
<reference evidence="2" key="1">
    <citation type="submission" date="2023-10" db="EMBL/GenBank/DDBJ databases">
        <title>Genome assembly of Pristionchus species.</title>
        <authorList>
            <person name="Yoshida K."/>
            <person name="Sommer R.J."/>
        </authorList>
    </citation>
    <scope>NUCLEOTIDE SEQUENCE</scope>
    <source>
        <strain evidence="2">RS0144</strain>
    </source>
</reference>
<gene>
    <name evidence="2" type="ORF">PENTCL1PPCAC_14066</name>
</gene>
<keyword evidence="1" id="KW-0472">Membrane</keyword>
<organism evidence="2 3">
    <name type="scientific">Pristionchus entomophagus</name>
    <dbReference type="NCBI Taxonomy" id="358040"/>
    <lineage>
        <taxon>Eukaryota</taxon>
        <taxon>Metazoa</taxon>
        <taxon>Ecdysozoa</taxon>
        <taxon>Nematoda</taxon>
        <taxon>Chromadorea</taxon>
        <taxon>Rhabditida</taxon>
        <taxon>Rhabditina</taxon>
        <taxon>Diplogasteromorpha</taxon>
        <taxon>Diplogasteroidea</taxon>
        <taxon>Neodiplogasteridae</taxon>
        <taxon>Pristionchus</taxon>
    </lineage>
</organism>
<feature type="transmembrane region" description="Helical" evidence="1">
    <location>
        <begin position="127"/>
        <end position="153"/>
    </location>
</feature>
<evidence type="ECO:0000313" key="2">
    <source>
        <dbReference type="EMBL" id="GMS91891.1"/>
    </source>
</evidence>
<evidence type="ECO:0000313" key="3">
    <source>
        <dbReference type="Proteomes" id="UP001432027"/>
    </source>
</evidence>
<dbReference type="EMBL" id="BTSX01000004">
    <property type="protein sequence ID" value="GMS91891.1"/>
    <property type="molecule type" value="Genomic_DNA"/>
</dbReference>
<keyword evidence="1" id="KW-0812">Transmembrane</keyword>
<feature type="transmembrane region" description="Helical" evidence="1">
    <location>
        <begin position="174"/>
        <end position="201"/>
    </location>
</feature>
<feature type="transmembrane region" description="Helical" evidence="1">
    <location>
        <begin position="37"/>
        <end position="60"/>
    </location>
</feature>
<sequence length="216" mass="24584">IMLFLAVVDILELFFASIAFGIKSINGEVYCTHPQIQLLYSLGLEFFFFCSTLSCALLALNRFGEILFIRPIVWLFQGSRTWLVLVMGSIAVCFLVLFTPPMLFNSKHHMLFFDPMIYVGRRQYDSYIHFACVVALPILSLCIYLLMLSGLLYKYGNKLPIQISRNSNSLSRATFQISIQTGVIIVIHLTSMLSFQILQFIPAHAVDTMLYFAHLG</sequence>
<keyword evidence="1" id="KW-1133">Transmembrane helix</keyword>
<dbReference type="PANTHER" id="PTHR23021">
    <property type="entry name" value="SERPENTINE RECEPTOR, CLASS T"/>
    <property type="match status" value="1"/>
</dbReference>
<name>A0AAV5T8L0_9BILA</name>
<dbReference type="AlphaFoldDB" id="A0AAV5T8L0"/>
<dbReference type="SUPFAM" id="SSF81321">
    <property type="entry name" value="Family A G protein-coupled receptor-like"/>
    <property type="match status" value="1"/>
</dbReference>
<dbReference type="Pfam" id="PF10321">
    <property type="entry name" value="7TM_GPCR_Srt"/>
    <property type="match status" value="1"/>
</dbReference>
<protein>
    <recommendedName>
        <fullName evidence="4">G protein-coupled receptor</fullName>
    </recommendedName>
</protein>
<proteinExistence type="predicted"/>
<feature type="non-terminal residue" evidence="2">
    <location>
        <position position="1"/>
    </location>
</feature>
<evidence type="ECO:0000256" key="1">
    <source>
        <dbReference type="SAM" id="Phobius"/>
    </source>
</evidence>
<feature type="transmembrane region" description="Helical" evidence="1">
    <location>
        <begin position="81"/>
        <end position="104"/>
    </location>
</feature>
<feature type="non-terminal residue" evidence="2">
    <location>
        <position position="216"/>
    </location>
</feature>